<dbReference type="Gene3D" id="3.40.50.2300">
    <property type="match status" value="1"/>
</dbReference>
<keyword evidence="9" id="KW-1185">Reference proteome</keyword>
<sequence length="972" mass="105705">MLYVDPDREAAATTTSALEASGAIDVTMATGAGDALERLTDGGFDCLVTDTDLPGRDGVDLLEAVRERQSDLPVVLLVRTADDATVDRARAAGATDVLRKEDATRGRWLASRIASLVDERDLGIAPGDDSADEGSLPAAGGSCLFDDRLRVIEVSELFANLYGYEPDALLGEPWTVLFPDDRGPRTAETVRGTIDRRGSTIDDTLGVRTDGRAIPVQRSVTATDSETYLCSVLDLSGTDRGSVPIERNARRERALAALSRELREESDSDAFFERVATAVADAVGADCCGLFESRPDAVVLRAVAGWRDGVGRLVGRPTTPSHPNRKARPGDFVTFLDREADDRSALSSLLREHRIEDGFEAPIGTTADRPWGFLGVYTAVRRDFSAAEIAFVRGVTSLLGARLERDRADAAWTTVVALPTEVRRGESPRDVIRRTVDALAEIPGVSAVTGYLYDEREDALERSARAGTFTEADGQPASTLEGETAWQAFVDRDRTLVREVAPEPDEVVSEPGLARGVVLPLGEHGVLVAAVDGVDELLEPLATATSIARAALERREGERLLAAREETIGAQAKRLERLGASAALGRRIDGAIATAASRAELEAAACDRLVDHERVAFAWIGAYDVVGEVIEPRAWAGAERSYLNTVSIDTTAPPDEQDPTGAAVRTGKSQCRKRLLAGDRQERWRREAARRGYRSALSVPIGYAELRYGGLTVYADRHDAFADEERCALEAIGERLGHAVHALEVTRSLLETTDVVELEFQLRDADLAFVRWAVEADARIELESVVARSDGSIRGLFTVEGTSVERVLELAGRAPEVTETSFVTERDDTRLFACLFTRDSIVSRLLEYGAVVRSLESAPDGATVVAELPGDADVRRVVDAVSASFPGAKLVRRRHEDRRSRTRFEFLAEVERRLTDRQYEVLRTAYASGYYETPRESSGAEVAALLDIAQPTFNHHLHAAQRKLLTVLFADD</sequence>
<proteinExistence type="predicted"/>
<feature type="domain" description="Response regulatory" evidence="6">
    <location>
        <begin position="1"/>
        <end position="115"/>
    </location>
</feature>
<accession>L9XEG9</accession>
<dbReference type="eggNOG" id="arCOG02360">
    <property type="taxonomic scope" value="Archaea"/>
</dbReference>
<dbReference type="InterPro" id="IPR011006">
    <property type="entry name" value="CheY-like_superfamily"/>
</dbReference>
<dbReference type="eggNOG" id="arCOG02387">
    <property type="taxonomic scope" value="Archaea"/>
</dbReference>
<dbReference type="Pfam" id="PF00072">
    <property type="entry name" value="Response_reg"/>
    <property type="match status" value="1"/>
</dbReference>
<dbReference type="GO" id="GO:0016301">
    <property type="term" value="F:kinase activity"/>
    <property type="evidence" value="ECO:0007669"/>
    <property type="project" value="UniProtKB-KW"/>
</dbReference>
<gene>
    <name evidence="8" type="ORF">C491_05716</name>
</gene>
<dbReference type="NCBIfam" id="TIGR00229">
    <property type="entry name" value="sensory_box"/>
    <property type="match status" value="1"/>
</dbReference>
<evidence type="ECO:0000256" key="1">
    <source>
        <dbReference type="ARBA" id="ARBA00022679"/>
    </source>
</evidence>
<dbReference type="PROSITE" id="PS50112">
    <property type="entry name" value="PAS"/>
    <property type="match status" value="1"/>
</dbReference>
<name>L9XEG9_9EURY</name>
<dbReference type="CDD" id="cd00156">
    <property type="entry name" value="REC"/>
    <property type="match status" value="1"/>
</dbReference>
<dbReference type="STRING" id="1227497.C491_05716"/>
<dbReference type="EMBL" id="AOIB01000014">
    <property type="protein sequence ID" value="ELY59841.1"/>
    <property type="molecule type" value="Genomic_DNA"/>
</dbReference>
<dbReference type="CDD" id="cd00130">
    <property type="entry name" value="PAS"/>
    <property type="match status" value="1"/>
</dbReference>
<dbReference type="eggNOG" id="arCOG02334">
    <property type="taxonomic scope" value="Archaea"/>
</dbReference>
<dbReference type="InterPro" id="IPR007050">
    <property type="entry name" value="HTH_bacterioopsin"/>
</dbReference>
<feature type="domain" description="PAS" evidence="7">
    <location>
        <begin position="146"/>
        <end position="197"/>
    </location>
</feature>
<evidence type="ECO:0000259" key="7">
    <source>
        <dbReference type="PROSITE" id="PS50112"/>
    </source>
</evidence>
<dbReference type="PANTHER" id="PTHR34236:SF1">
    <property type="entry name" value="DIMETHYL SULFOXIDE REDUCTASE TRANSCRIPTIONAL ACTIVATOR"/>
    <property type="match status" value="1"/>
</dbReference>
<dbReference type="Gene3D" id="1.10.10.10">
    <property type="entry name" value="Winged helix-like DNA-binding domain superfamily/Winged helix DNA-binding domain"/>
    <property type="match status" value="1"/>
</dbReference>
<reference evidence="8 9" key="1">
    <citation type="journal article" date="2014" name="PLoS Genet.">
        <title>Phylogenetically driven sequencing of extremely halophilic archaea reveals strategies for static and dynamic osmo-response.</title>
        <authorList>
            <person name="Becker E.A."/>
            <person name="Seitzer P.M."/>
            <person name="Tritt A."/>
            <person name="Larsen D."/>
            <person name="Krusor M."/>
            <person name="Yao A.I."/>
            <person name="Wu D."/>
            <person name="Madern D."/>
            <person name="Eisen J.A."/>
            <person name="Darling A.E."/>
            <person name="Facciotti M.T."/>
        </authorList>
    </citation>
    <scope>NUCLEOTIDE SEQUENCE [LARGE SCALE GENOMIC DNA]</scope>
    <source>
        <strain evidence="8 9">DSM 10524</strain>
    </source>
</reference>
<evidence type="ECO:0000256" key="3">
    <source>
        <dbReference type="ARBA" id="ARBA00023015"/>
    </source>
</evidence>
<dbReference type="InterPro" id="IPR036388">
    <property type="entry name" value="WH-like_DNA-bd_sf"/>
</dbReference>
<dbReference type="InterPro" id="IPR031803">
    <property type="entry name" value="BAT_GAF/HTH-assoc"/>
</dbReference>
<keyword evidence="1" id="KW-0808">Transferase</keyword>
<dbReference type="SUPFAM" id="SSF55781">
    <property type="entry name" value="GAF domain-like"/>
    <property type="match status" value="2"/>
</dbReference>
<protein>
    <submittedName>
        <fullName evidence="8">Response regulator receiver modulated GAF sensor protein</fullName>
    </submittedName>
</protein>
<dbReference type="SUPFAM" id="SSF55785">
    <property type="entry name" value="PYP-like sensor domain (PAS domain)"/>
    <property type="match status" value="1"/>
</dbReference>
<evidence type="ECO:0000259" key="6">
    <source>
        <dbReference type="PROSITE" id="PS50110"/>
    </source>
</evidence>
<dbReference type="eggNOG" id="arCOG02276">
    <property type="taxonomic scope" value="Archaea"/>
</dbReference>
<evidence type="ECO:0000313" key="9">
    <source>
        <dbReference type="Proteomes" id="UP000011688"/>
    </source>
</evidence>
<dbReference type="Gene3D" id="3.30.450.20">
    <property type="entry name" value="PAS domain"/>
    <property type="match status" value="1"/>
</dbReference>
<comment type="caution">
    <text evidence="8">The sequence shown here is derived from an EMBL/GenBank/DDBJ whole genome shotgun (WGS) entry which is preliminary data.</text>
</comment>
<evidence type="ECO:0000256" key="2">
    <source>
        <dbReference type="ARBA" id="ARBA00022777"/>
    </source>
</evidence>
<dbReference type="Pfam" id="PF04967">
    <property type="entry name" value="HTH_10"/>
    <property type="match status" value="1"/>
</dbReference>
<evidence type="ECO:0000313" key="8">
    <source>
        <dbReference type="EMBL" id="ELY59841.1"/>
    </source>
</evidence>
<organism evidence="8 9">
    <name type="scientific">Natronococcus amylolyticus DSM 10524</name>
    <dbReference type="NCBI Taxonomy" id="1227497"/>
    <lineage>
        <taxon>Archaea</taxon>
        <taxon>Methanobacteriati</taxon>
        <taxon>Methanobacteriota</taxon>
        <taxon>Stenosarchaea group</taxon>
        <taxon>Halobacteria</taxon>
        <taxon>Halobacteriales</taxon>
        <taxon>Natrialbaceae</taxon>
        <taxon>Natronococcus</taxon>
    </lineage>
</organism>
<dbReference type="InterPro" id="IPR035965">
    <property type="entry name" value="PAS-like_dom_sf"/>
</dbReference>
<evidence type="ECO:0000256" key="5">
    <source>
        <dbReference type="PROSITE-ProRule" id="PRU00169"/>
    </source>
</evidence>
<dbReference type="PANTHER" id="PTHR34236">
    <property type="entry name" value="DIMETHYL SULFOXIDE REDUCTASE TRANSCRIPTIONAL ACTIVATOR"/>
    <property type="match status" value="1"/>
</dbReference>
<keyword evidence="2" id="KW-0418">Kinase</keyword>
<dbReference type="InterPro" id="IPR001789">
    <property type="entry name" value="Sig_transdc_resp-reg_receiver"/>
</dbReference>
<dbReference type="Pfam" id="PF13185">
    <property type="entry name" value="GAF_2"/>
    <property type="match status" value="1"/>
</dbReference>
<dbReference type="InterPro" id="IPR000014">
    <property type="entry name" value="PAS"/>
</dbReference>
<feature type="modified residue" description="4-aspartylphosphate" evidence="5">
    <location>
        <position position="50"/>
    </location>
</feature>
<dbReference type="PROSITE" id="PS50110">
    <property type="entry name" value="RESPONSE_REGULATORY"/>
    <property type="match status" value="1"/>
</dbReference>
<dbReference type="Proteomes" id="UP000011688">
    <property type="component" value="Unassembled WGS sequence"/>
</dbReference>
<dbReference type="SMART" id="SM00448">
    <property type="entry name" value="REC"/>
    <property type="match status" value="1"/>
</dbReference>
<keyword evidence="5" id="KW-0597">Phosphoprotein</keyword>
<dbReference type="SUPFAM" id="SSF52172">
    <property type="entry name" value="CheY-like"/>
    <property type="match status" value="1"/>
</dbReference>
<dbReference type="InterPro" id="IPR003018">
    <property type="entry name" value="GAF"/>
</dbReference>
<evidence type="ECO:0000256" key="4">
    <source>
        <dbReference type="ARBA" id="ARBA00023163"/>
    </source>
</evidence>
<dbReference type="InterPro" id="IPR029016">
    <property type="entry name" value="GAF-like_dom_sf"/>
</dbReference>
<dbReference type="Gene3D" id="3.30.450.40">
    <property type="match status" value="2"/>
</dbReference>
<keyword evidence="4" id="KW-0804">Transcription</keyword>
<keyword evidence="3" id="KW-0805">Transcription regulation</keyword>
<dbReference type="Pfam" id="PF01590">
    <property type="entry name" value="GAF"/>
    <property type="match status" value="1"/>
</dbReference>
<dbReference type="AlphaFoldDB" id="L9XEG9"/>
<dbReference type="Pfam" id="PF15915">
    <property type="entry name" value="BAT"/>
    <property type="match status" value="1"/>
</dbReference>
<dbReference type="GO" id="GO:0000160">
    <property type="term" value="P:phosphorelay signal transduction system"/>
    <property type="evidence" value="ECO:0007669"/>
    <property type="project" value="InterPro"/>
</dbReference>